<protein>
    <recommendedName>
        <fullName evidence="1">YjiS-like domain-containing protein</fullName>
    </recommendedName>
</protein>
<gene>
    <name evidence="2" type="ORF">SAMN04488036_11133</name>
</gene>
<evidence type="ECO:0000313" key="3">
    <source>
        <dbReference type="Proteomes" id="UP000198851"/>
    </source>
</evidence>
<reference evidence="3" key="1">
    <citation type="submission" date="2016-10" db="EMBL/GenBank/DDBJ databases">
        <authorList>
            <person name="Varghese N."/>
            <person name="Submissions S."/>
        </authorList>
    </citation>
    <scope>NUCLEOTIDE SEQUENCE [LARGE SCALE GENOMIC DNA]</scope>
    <source>
        <strain evidence="3">DSM 28453</strain>
    </source>
</reference>
<dbReference type="Pfam" id="PF06568">
    <property type="entry name" value="YjiS-like"/>
    <property type="match status" value="1"/>
</dbReference>
<organism evidence="2 3">
    <name type="scientific">Shimia haliotis</name>
    <dbReference type="NCBI Taxonomy" id="1280847"/>
    <lineage>
        <taxon>Bacteria</taxon>
        <taxon>Pseudomonadati</taxon>
        <taxon>Pseudomonadota</taxon>
        <taxon>Alphaproteobacteria</taxon>
        <taxon>Rhodobacterales</taxon>
        <taxon>Roseobacteraceae</taxon>
    </lineage>
</organism>
<sequence length="69" mass="8054">MIETTSRTAPTFFARLKDLWRSNRDAYIVRIRTNATVRRLNSMTDRELSDIGVSRYNIYDVAEDAARRG</sequence>
<dbReference type="STRING" id="1280847.SAMN04488036_11133"/>
<evidence type="ECO:0000313" key="2">
    <source>
        <dbReference type="EMBL" id="SFL37237.1"/>
    </source>
</evidence>
<accession>A0A1I4H6J6</accession>
<dbReference type="AlphaFoldDB" id="A0A1I4H6J6"/>
<keyword evidence="3" id="KW-1185">Reference proteome</keyword>
<dbReference type="Proteomes" id="UP000198851">
    <property type="component" value="Unassembled WGS sequence"/>
</dbReference>
<dbReference type="EMBL" id="FOSZ01000011">
    <property type="protein sequence ID" value="SFL37237.1"/>
    <property type="molecule type" value="Genomic_DNA"/>
</dbReference>
<name>A0A1I4H6J6_9RHOB</name>
<dbReference type="RefSeq" id="WP_093325878.1">
    <property type="nucleotide sequence ID" value="NZ_FOSZ01000011.1"/>
</dbReference>
<dbReference type="InterPro" id="IPR009506">
    <property type="entry name" value="YjiS-like"/>
</dbReference>
<feature type="domain" description="YjiS-like" evidence="1">
    <location>
        <begin position="25"/>
        <end position="59"/>
    </location>
</feature>
<dbReference type="OrthoDB" id="8244198at2"/>
<proteinExistence type="predicted"/>
<evidence type="ECO:0000259" key="1">
    <source>
        <dbReference type="Pfam" id="PF06568"/>
    </source>
</evidence>